<dbReference type="Pfam" id="PF17179">
    <property type="entry name" value="Fer4_22"/>
    <property type="match status" value="1"/>
</dbReference>
<evidence type="ECO:0000313" key="5">
    <source>
        <dbReference type="EMBL" id="RLE12962.1"/>
    </source>
</evidence>
<dbReference type="GO" id="GO:0046872">
    <property type="term" value="F:metal ion binding"/>
    <property type="evidence" value="ECO:0007669"/>
    <property type="project" value="UniProtKB-KW"/>
</dbReference>
<name>A0A662DFM5_UNCAE</name>
<organism evidence="5 6">
    <name type="scientific">Aerophobetes bacterium</name>
    <dbReference type="NCBI Taxonomy" id="2030807"/>
    <lineage>
        <taxon>Bacteria</taxon>
        <taxon>Candidatus Aerophobota</taxon>
    </lineage>
</organism>
<keyword evidence="2" id="KW-0408">Iron</keyword>
<dbReference type="AlphaFoldDB" id="A0A662DFM5"/>
<dbReference type="EMBL" id="QMQA01000126">
    <property type="protein sequence ID" value="RLE12962.1"/>
    <property type="molecule type" value="Genomic_DNA"/>
</dbReference>
<feature type="domain" description="4Fe-4S ferredoxin-type" evidence="4">
    <location>
        <begin position="217"/>
        <end position="249"/>
    </location>
</feature>
<sequence>MKKISKKEMNKFIQSLMADYTILAPVNIEGIFFFKPVADFQGIDGEYKNSKKPPKEVFFPQTETMFKYKDGKVESTEKVKGKRILLGVRPCDARANLLLDNVFAGEDYEDIYYTNKRENTIIIGLACNEPSSTCFCSSFGGGPFSKEGLDILLIDIKDSYLVDTVTDKGGKILTGEFKEATDKEVKLAEKIKNEAEKKIKSRIRIEGIKEKLDAMFDDPFWDELSERCIGCGICSYLCPTCHCFDIQDEAKNSQGRRVRNWDSCMFPLFTLQASGHNPRPTGKERMRQRIMHKFNYFVENYKEVACVGCGRCIINCPVNIDIRKVLKKILTI</sequence>
<keyword evidence="3" id="KW-0411">Iron-sulfur</keyword>
<dbReference type="InterPro" id="IPR009051">
    <property type="entry name" value="Helical_ferredxn"/>
</dbReference>
<comment type="caution">
    <text evidence="5">The sequence shown here is derived from an EMBL/GenBank/DDBJ whole genome shotgun (WGS) entry which is preliminary data.</text>
</comment>
<dbReference type="PROSITE" id="PS00198">
    <property type="entry name" value="4FE4S_FER_1"/>
    <property type="match status" value="2"/>
</dbReference>
<protein>
    <submittedName>
        <fullName evidence="5">4Fe-4S ferredoxin</fullName>
    </submittedName>
</protein>
<evidence type="ECO:0000256" key="1">
    <source>
        <dbReference type="ARBA" id="ARBA00022723"/>
    </source>
</evidence>
<proteinExistence type="predicted"/>
<gene>
    <name evidence="5" type="ORF">DRJ04_05205</name>
</gene>
<dbReference type="InterPro" id="IPR017896">
    <property type="entry name" value="4Fe4S_Fe-S-bd"/>
</dbReference>
<reference evidence="5 6" key="1">
    <citation type="submission" date="2018-06" db="EMBL/GenBank/DDBJ databases">
        <title>Extensive metabolic versatility and redundancy in microbially diverse, dynamic hydrothermal sediments.</title>
        <authorList>
            <person name="Dombrowski N."/>
            <person name="Teske A."/>
            <person name="Baker B.J."/>
        </authorList>
    </citation>
    <scope>NUCLEOTIDE SEQUENCE [LARGE SCALE GENOMIC DNA]</scope>
    <source>
        <strain evidence="5">B3_G15</strain>
    </source>
</reference>
<dbReference type="PANTHER" id="PTHR40447:SF1">
    <property type="entry name" value="ANAEROBIC SULFITE REDUCTASE SUBUNIT A"/>
    <property type="match status" value="1"/>
</dbReference>
<dbReference type="InterPro" id="IPR017900">
    <property type="entry name" value="4Fe4S_Fe_S_CS"/>
</dbReference>
<feature type="domain" description="4Fe-4S ferredoxin-type" evidence="4">
    <location>
        <begin position="294"/>
        <end position="325"/>
    </location>
</feature>
<accession>A0A662DFM5</accession>
<evidence type="ECO:0000256" key="2">
    <source>
        <dbReference type="ARBA" id="ARBA00023004"/>
    </source>
</evidence>
<keyword evidence="1" id="KW-0479">Metal-binding</keyword>
<dbReference type="PROSITE" id="PS51379">
    <property type="entry name" value="4FE4S_FER_2"/>
    <property type="match status" value="2"/>
</dbReference>
<dbReference type="PANTHER" id="PTHR40447">
    <property type="entry name" value="ANAEROBIC SULFITE REDUCTASE SUBUNIT A"/>
    <property type="match status" value="1"/>
</dbReference>
<evidence type="ECO:0000256" key="3">
    <source>
        <dbReference type="ARBA" id="ARBA00023014"/>
    </source>
</evidence>
<evidence type="ECO:0000259" key="4">
    <source>
        <dbReference type="PROSITE" id="PS51379"/>
    </source>
</evidence>
<evidence type="ECO:0000313" key="6">
    <source>
        <dbReference type="Proteomes" id="UP000280417"/>
    </source>
</evidence>
<dbReference type="SUPFAM" id="SSF46548">
    <property type="entry name" value="alpha-helical ferredoxin"/>
    <property type="match status" value="1"/>
</dbReference>
<dbReference type="Gene3D" id="1.10.1060.10">
    <property type="entry name" value="Alpha-helical ferredoxin"/>
    <property type="match status" value="1"/>
</dbReference>
<dbReference type="Proteomes" id="UP000280417">
    <property type="component" value="Unassembled WGS sequence"/>
</dbReference>
<dbReference type="GO" id="GO:0051536">
    <property type="term" value="F:iron-sulfur cluster binding"/>
    <property type="evidence" value="ECO:0007669"/>
    <property type="project" value="UniProtKB-KW"/>
</dbReference>